<evidence type="ECO:0000313" key="4">
    <source>
        <dbReference type="Proteomes" id="UP000270487"/>
    </source>
</evidence>
<evidence type="ECO:0000313" key="2">
    <source>
        <dbReference type="EMBL" id="VEI71512.1"/>
    </source>
</evidence>
<dbReference type="AlphaFoldDB" id="A0A448SV10"/>
<organism evidence="2 4">
    <name type="scientific">Serratia fonticola</name>
    <dbReference type="NCBI Taxonomy" id="47917"/>
    <lineage>
        <taxon>Bacteria</taxon>
        <taxon>Pseudomonadati</taxon>
        <taxon>Pseudomonadota</taxon>
        <taxon>Gammaproteobacteria</taxon>
        <taxon>Enterobacterales</taxon>
        <taxon>Yersiniaceae</taxon>
        <taxon>Serratia</taxon>
    </lineage>
</organism>
<feature type="transmembrane region" description="Helical" evidence="1">
    <location>
        <begin position="7"/>
        <end position="40"/>
    </location>
</feature>
<keyword evidence="1" id="KW-1133">Transmembrane helix</keyword>
<dbReference type="EMBL" id="CABEEZ010000016">
    <property type="protein sequence ID" value="VTR17737.1"/>
    <property type="molecule type" value="Genomic_DNA"/>
</dbReference>
<dbReference type="RefSeq" id="WP_261464878.1">
    <property type="nucleotide sequence ID" value="NZ_CAMKUH010000002.1"/>
</dbReference>
<dbReference type="GeneID" id="80368188"/>
<keyword evidence="1" id="KW-0472">Membrane</keyword>
<protein>
    <submittedName>
        <fullName evidence="2">Uncharacterized protein</fullName>
    </submittedName>
</protein>
<keyword evidence="1" id="KW-0812">Transmembrane</keyword>
<sequence length="44" mass="4878">MRGMDRLLMTLLTIMTGIGIAVIFNIGGTVQMLSAIFHWVEGLR</sequence>
<evidence type="ECO:0000256" key="1">
    <source>
        <dbReference type="SAM" id="Phobius"/>
    </source>
</evidence>
<dbReference type="Proteomes" id="UP000270487">
    <property type="component" value="Chromosome"/>
</dbReference>
<dbReference type="EMBL" id="LR134492">
    <property type="protein sequence ID" value="VEI71512.1"/>
    <property type="molecule type" value="Genomic_DNA"/>
</dbReference>
<gene>
    <name evidence="3" type="ORF">NCTC12965_00429</name>
    <name evidence="2" type="ORF">NCTC13193_03366</name>
</gene>
<name>A0A448SV10_SERFO</name>
<evidence type="ECO:0000313" key="3">
    <source>
        <dbReference type="EMBL" id="VTR17737.1"/>
    </source>
</evidence>
<reference evidence="2 4" key="1">
    <citation type="submission" date="2018-12" db="EMBL/GenBank/DDBJ databases">
        <authorList>
            <consortium name="Pathogen Informatics"/>
        </authorList>
    </citation>
    <scope>NUCLEOTIDE SEQUENCE [LARGE SCALE GENOMIC DNA]</scope>
    <source>
        <strain evidence="3">NCTC12965</strain>
        <strain evidence="2 4">NCTC13193</strain>
    </source>
</reference>
<accession>A0A448SV10</accession>
<proteinExistence type="predicted"/>